<comment type="caution">
    <text evidence="5">The sequence shown here is derived from an EMBL/GenBank/DDBJ whole genome shotgun (WGS) entry which is preliminary data.</text>
</comment>
<evidence type="ECO:0000313" key="5">
    <source>
        <dbReference type="EMBL" id="MEA5445997.1"/>
    </source>
</evidence>
<dbReference type="EMBL" id="JAYGII010000018">
    <property type="protein sequence ID" value="MEA5445997.1"/>
    <property type="molecule type" value="Genomic_DNA"/>
</dbReference>
<evidence type="ECO:0000313" key="6">
    <source>
        <dbReference type="Proteomes" id="UP001302316"/>
    </source>
</evidence>
<dbReference type="Proteomes" id="UP001302316">
    <property type="component" value="Unassembled WGS sequence"/>
</dbReference>
<evidence type="ECO:0000256" key="3">
    <source>
        <dbReference type="PIRSR" id="PIRSR603564-2"/>
    </source>
</evidence>
<dbReference type="AlphaFoldDB" id="A0AAP6JG60"/>
<keyword evidence="6" id="KW-1185">Reference proteome</keyword>
<comment type="cofactor">
    <cofactor evidence="3">
        <name>Mg(2+)</name>
        <dbReference type="ChEBI" id="CHEBI:18420"/>
    </cofactor>
    <text evidence="3">Binds 1 Mg(2+) ion per subunit.</text>
</comment>
<evidence type="ECO:0000256" key="1">
    <source>
        <dbReference type="ARBA" id="ARBA00022801"/>
    </source>
</evidence>
<feature type="binding site" evidence="2">
    <location>
        <position position="37"/>
    </location>
    <ligand>
        <name>substrate</name>
    </ligand>
</feature>
<organism evidence="5 6">
    <name type="scientific">Natronospira elongata</name>
    <dbReference type="NCBI Taxonomy" id="3110268"/>
    <lineage>
        <taxon>Bacteria</taxon>
        <taxon>Pseudomonadati</taxon>
        <taxon>Pseudomonadota</taxon>
        <taxon>Gammaproteobacteria</taxon>
        <taxon>Natronospirales</taxon>
        <taxon>Natronospiraceae</taxon>
        <taxon>Natronospira</taxon>
    </lineage>
</organism>
<dbReference type="InterPro" id="IPR003564">
    <property type="entry name" value="DHNTPase"/>
</dbReference>
<keyword evidence="1 5" id="KW-0378">Hydrolase</keyword>
<dbReference type="InterPro" id="IPR000086">
    <property type="entry name" value="NUDIX_hydrolase_dom"/>
</dbReference>
<dbReference type="NCBIfam" id="NF006961">
    <property type="entry name" value="PRK09438.1"/>
    <property type="match status" value="1"/>
</dbReference>
<feature type="binding site" evidence="2">
    <location>
        <position position="26"/>
    </location>
    <ligand>
        <name>substrate</name>
    </ligand>
</feature>
<feature type="binding site" evidence="3">
    <location>
        <position position="57"/>
    </location>
    <ligand>
        <name>Mg(2+)</name>
        <dbReference type="ChEBI" id="CHEBI:18420"/>
    </ligand>
</feature>
<feature type="binding site" evidence="2">
    <location>
        <position position="5"/>
    </location>
    <ligand>
        <name>substrate</name>
    </ligand>
</feature>
<feature type="binding site" evidence="2">
    <location>
        <position position="131"/>
    </location>
    <ligand>
        <name>substrate</name>
    </ligand>
</feature>
<dbReference type="Pfam" id="PF00293">
    <property type="entry name" value="NUDIX"/>
    <property type="match status" value="1"/>
</dbReference>
<dbReference type="PRINTS" id="PR01404">
    <property type="entry name" value="NPPPHYDRLASE"/>
</dbReference>
<dbReference type="PANTHER" id="PTHR43736:SF1">
    <property type="entry name" value="DIHYDRONEOPTERIN TRIPHOSPHATE DIPHOSPHATASE"/>
    <property type="match status" value="1"/>
</dbReference>
<dbReference type="CDD" id="cd04664">
    <property type="entry name" value="NUDIX_DHNTPase_like"/>
    <property type="match status" value="1"/>
</dbReference>
<accession>A0AAP6JG60</accession>
<dbReference type="PANTHER" id="PTHR43736">
    <property type="entry name" value="ADP-RIBOSE PYROPHOSPHATASE"/>
    <property type="match status" value="1"/>
</dbReference>
<dbReference type="InterPro" id="IPR020084">
    <property type="entry name" value="NUDIX_hydrolase_CS"/>
</dbReference>
<dbReference type="GO" id="GO:0046872">
    <property type="term" value="F:metal ion binding"/>
    <property type="evidence" value="ECO:0007669"/>
    <property type="project" value="UniProtKB-KW"/>
</dbReference>
<protein>
    <submittedName>
        <fullName evidence="5">Dihydroneopterin triphosphate diphosphatase</fullName>
        <ecNumber evidence="5">3.6.1.67</ecNumber>
    </submittedName>
</protein>
<feature type="domain" description="Nudix hydrolase" evidence="4">
    <location>
        <begin position="5"/>
        <end position="142"/>
    </location>
</feature>
<dbReference type="InterPro" id="IPR015797">
    <property type="entry name" value="NUDIX_hydrolase-like_dom_sf"/>
</dbReference>
<keyword evidence="3" id="KW-0479">Metal-binding</keyword>
<keyword evidence="3" id="KW-0460">Magnesium</keyword>
<dbReference type="RefSeq" id="WP_346051958.1">
    <property type="nucleotide sequence ID" value="NZ_JAYGII010000018.1"/>
</dbReference>
<sequence length="147" mass="16614">MSAFKRPKSVLVLVYTPDAEVLVLERRKPAAFFQSVTGSLEWGESAHAAAARELREETGLDPDPAPVDCGLTAEFEIHPAWRDRFPPGTETNHETVFCWQAPGRVPIQLRPDEHVSWQWLPFDRALNALSSWTNRRALLQVLPMRVG</sequence>
<dbReference type="GO" id="GO:0008828">
    <property type="term" value="F:dATP diphosphatase activity"/>
    <property type="evidence" value="ECO:0007669"/>
    <property type="project" value="InterPro"/>
</dbReference>
<proteinExistence type="predicted"/>
<dbReference type="GO" id="GO:0019177">
    <property type="term" value="F:dihydroneopterin triphosphate pyrophosphohydrolase activity"/>
    <property type="evidence" value="ECO:0007669"/>
    <property type="project" value="UniProtKB-EC"/>
</dbReference>
<feature type="binding site" evidence="3">
    <location>
        <position position="113"/>
    </location>
    <ligand>
        <name>Mg(2+)</name>
        <dbReference type="ChEBI" id="CHEBI:18420"/>
    </ligand>
</feature>
<dbReference type="GO" id="GO:0046656">
    <property type="term" value="P:folic acid biosynthetic process"/>
    <property type="evidence" value="ECO:0007669"/>
    <property type="project" value="InterPro"/>
</dbReference>
<name>A0AAP6JG60_9GAMM</name>
<dbReference type="PROSITE" id="PS51462">
    <property type="entry name" value="NUDIX"/>
    <property type="match status" value="1"/>
</dbReference>
<dbReference type="PROSITE" id="PS00893">
    <property type="entry name" value="NUDIX_BOX"/>
    <property type="match status" value="1"/>
</dbReference>
<reference evidence="5 6" key="1">
    <citation type="submission" date="2023-12" db="EMBL/GenBank/DDBJ databases">
        <title>Whole-genome sequencing of halo(alkali)philic microorganisms from hypersaline lakes.</title>
        <authorList>
            <person name="Sorokin D.Y."/>
            <person name="Merkel A.Y."/>
            <person name="Messina E."/>
            <person name="Yakimov M."/>
        </authorList>
    </citation>
    <scope>NUCLEOTIDE SEQUENCE [LARGE SCALE GENOMIC DNA]</scope>
    <source>
        <strain evidence="5 6">AB-CW1</strain>
    </source>
</reference>
<dbReference type="SUPFAM" id="SSF55811">
    <property type="entry name" value="Nudix"/>
    <property type="match status" value="1"/>
</dbReference>
<dbReference type="EC" id="3.6.1.67" evidence="5"/>
<evidence type="ECO:0000256" key="2">
    <source>
        <dbReference type="PIRSR" id="PIRSR603564-1"/>
    </source>
</evidence>
<dbReference type="Gene3D" id="3.90.79.10">
    <property type="entry name" value="Nucleoside Triphosphate Pyrophosphohydrolase"/>
    <property type="match status" value="1"/>
</dbReference>
<gene>
    <name evidence="5" type="primary">nudB</name>
    <name evidence="5" type="ORF">VCB98_09210</name>
</gene>
<evidence type="ECO:0000259" key="4">
    <source>
        <dbReference type="PROSITE" id="PS51462"/>
    </source>
</evidence>
<feature type="binding site" evidence="3">
    <location>
        <position position="53"/>
    </location>
    <ligand>
        <name>Mg(2+)</name>
        <dbReference type="ChEBI" id="CHEBI:18420"/>
    </ligand>
</feature>